<evidence type="ECO:0000256" key="6">
    <source>
        <dbReference type="ARBA" id="ARBA00023225"/>
    </source>
</evidence>
<dbReference type="AlphaFoldDB" id="A0A4S2DN71"/>
<evidence type="ECO:0000313" key="9">
    <source>
        <dbReference type="EMBL" id="TGY43789.1"/>
    </source>
</evidence>
<evidence type="ECO:0000256" key="5">
    <source>
        <dbReference type="ARBA" id="ARBA00022927"/>
    </source>
</evidence>
<keyword evidence="10" id="KW-1185">Reference proteome</keyword>
<evidence type="ECO:0000259" key="8">
    <source>
        <dbReference type="Pfam" id="PF02108"/>
    </source>
</evidence>
<keyword evidence="7" id="KW-0175">Coiled coil</keyword>
<keyword evidence="9" id="KW-0969">Cilium</keyword>
<comment type="similarity">
    <text evidence="2">Belongs to the FliH family.</text>
</comment>
<evidence type="ECO:0000256" key="4">
    <source>
        <dbReference type="ARBA" id="ARBA00022795"/>
    </source>
</evidence>
<dbReference type="RefSeq" id="WP_136004473.1">
    <property type="nucleotide sequence ID" value="NZ_SRYR01000001.1"/>
</dbReference>
<proteinExistence type="inferred from homology"/>
<comment type="function">
    <text evidence="1">Needed for flagellar regrowth and assembly.</text>
</comment>
<dbReference type="GO" id="GO:0015031">
    <property type="term" value="P:protein transport"/>
    <property type="evidence" value="ECO:0007669"/>
    <property type="project" value="UniProtKB-KW"/>
</dbReference>
<dbReference type="Proteomes" id="UP000306888">
    <property type="component" value="Unassembled WGS sequence"/>
</dbReference>
<feature type="domain" description="Flagellar assembly protein FliH/Type III secretion system HrpE" evidence="8">
    <location>
        <begin position="119"/>
        <end position="235"/>
    </location>
</feature>
<accession>A0A4S2DN71</accession>
<evidence type="ECO:0000256" key="1">
    <source>
        <dbReference type="ARBA" id="ARBA00003041"/>
    </source>
</evidence>
<dbReference type="InterPro" id="IPR018035">
    <property type="entry name" value="Flagellar_FliH/T3SS_HrpE"/>
</dbReference>
<sequence>MQSSYNLIKNTSALKGSEKKIATNYVSKQEILENEKVQEQDSKEVDIKRSYEIIGANIIKKSKEEADEIIEKANEIKGEIEKRAYEEGYSQGKQNGYEDGYAEGLNKVQIDTEDKVKERIEKAEEILSKANNEYIEYLKEKEKEIISLAFEMASIIAKKEVSSSEGILPLLEDILSEAKGEENIIIKCNTVHIKAIEEKLKYYEKAYAIKGEIFVLEDPLMEEGNAIIEKNTGKVVIGLDIALKNLEQALQINR</sequence>
<dbReference type="GO" id="GO:0044781">
    <property type="term" value="P:bacterial-type flagellum organization"/>
    <property type="evidence" value="ECO:0007669"/>
    <property type="project" value="UniProtKB-KW"/>
</dbReference>
<keyword evidence="3" id="KW-0813">Transport</keyword>
<evidence type="ECO:0000313" key="10">
    <source>
        <dbReference type="Proteomes" id="UP000306888"/>
    </source>
</evidence>
<keyword evidence="9" id="KW-0282">Flagellum</keyword>
<reference evidence="9 10" key="1">
    <citation type="submission" date="2019-04" db="EMBL/GenBank/DDBJ databases">
        <title>Microbes associate with the intestines of laboratory mice.</title>
        <authorList>
            <person name="Navarre W."/>
            <person name="Wong E."/>
            <person name="Huang K."/>
            <person name="Tropini C."/>
            <person name="Ng K."/>
            <person name="Yu B."/>
        </authorList>
    </citation>
    <scope>NUCLEOTIDE SEQUENCE [LARGE SCALE GENOMIC DNA]</scope>
    <source>
        <strain evidence="9 10">NM50_B9-20</strain>
    </source>
</reference>
<gene>
    <name evidence="9" type="ORF">E5347_02950</name>
</gene>
<comment type="caution">
    <text evidence="9">The sequence shown here is derived from an EMBL/GenBank/DDBJ whole genome shotgun (WGS) entry which is preliminary data.</text>
</comment>
<evidence type="ECO:0000256" key="3">
    <source>
        <dbReference type="ARBA" id="ARBA00022448"/>
    </source>
</evidence>
<dbReference type="Pfam" id="PF02108">
    <property type="entry name" value="FliH"/>
    <property type="match status" value="1"/>
</dbReference>
<organism evidence="9 10">
    <name type="scientific">Clostridium sartagoforme</name>
    <dbReference type="NCBI Taxonomy" id="84031"/>
    <lineage>
        <taxon>Bacteria</taxon>
        <taxon>Bacillati</taxon>
        <taxon>Bacillota</taxon>
        <taxon>Clostridia</taxon>
        <taxon>Eubacteriales</taxon>
        <taxon>Clostridiaceae</taxon>
        <taxon>Clostridium</taxon>
    </lineage>
</organism>
<dbReference type="PANTHER" id="PTHR34982">
    <property type="entry name" value="YOP PROTEINS TRANSLOCATION PROTEIN L"/>
    <property type="match status" value="1"/>
</dbReference>
<keyword evidence="6" id="KW-1006">Bacterial flagellum protein export</keyword>
<keyword evidence="9" id="KW-0966">Cell projection</keyword>
<evidence type="ECO:0000256" key="2">
    <source>
        <dbReference type="ARBA" id="ARBA00006602"/>
    </source>
</evidence>
<keyword evidence="4" id="KW-1005">Bacterial flagellum biogenesis</keyword>
<dbReference type="OrthoDB" id="2375163at2"/>
<dbReference type="EMBL" id="SRYR01000001">
    <property type="protein sequence ID" value="TGY43789.1"/>
    <property type="molecule type" value="Genomic_DNA"/>
</dbReference>
<name>A0A4S2DN71_9CLOT</name>
<keyword evidence="5" id="KW-0653">Protein transport</keyword>
<feature type="coiled-coil region" evidence="7">
    <location>
        <begin position="113"/>
        <end position="140"/>
    </location>
</feature>
<evidence type="ECO:0000256" key="7">
    <source>
        <dbReference type="SAM" id="Coils"/>
    </source>
</evidence>
<protein>
    <submittedName>
        <fullName evidence="9">Flagellar biosynthesis/type III secretory pathway-like protein</fullName>
    </submittedName>
</protein>
<dbReference type="PANTHER" id="PTHR34982:SF1">
    <property type="entry name" value="FLAGELLAR ASSEMBLY PROTEIN FLIH"/>
    <property type="match status" value="1"/>
</dbReference>
<dbReference type="GO" id="GO:0005829">
    <property type="term" value="C:cytosol"/>
    <property type="evidence" value="ECO:0007669"/>
    <property type="project" value="TreeGrafter"/>
</dbReference>
<dbReference type="InterPro" id="IPR051472">
    <property type="entry name" value="T3SS_Stator/FliH"/>
</dbReference>